<accession>A0ABP1PTH2</accession>
<dbReference type="InterPro" id="IPR038253">
    <property type="entry name" value="SRP68_N_sf"/>
</dbReference>
<sequence length="482" mass="56078">MVAPEVVSNSDLKGENADSSVMPLISLKVLPVLKERQQQHGLRHGDFQRYHGYCSRRLRRLRETLHLPQGDRRHFKRKDISVAEIDAEKADSRFLEIPLTVVERAWACAMELKQEANTEPRKRFHMISRLRKALKYSEDLMKIAQESTRVDARTKLEIEAYVSFINASFHFEMEQWEEAMTAYKKTQSIYTQIAQALGEHPESALYTEKTSEILPAMRFCAYKTGAELKISELSSEFQSAAIQDMIAQRPKMSEITFRKNKIIVPTEKIAALLVRIDEFDKKQDKKVEMYEEILVDLRDAIQSIRDMVKIEQQQTGKSKPSWLLSNLLYLRLKLTISRTELMMQEKNQPKDCTRLVEIILHNLAEMKTIQLLDADEDFQLEVDDQISVFKGVRCRYLADALKTGKRWGESLALYEKTNEHFRRAQKGMRIEVTDIASSLLSLIDNIGMYWKPKYSIDSFIDSTFYILNFYRIASGFSMPRCN</sequence>
<name>A0ABP1PTH2_9HEXA</name>
<reference evidence="10 11" key="1">
    <citation type="submission" date="2024-08" db="EMBL/GenBank/DDBJ databases">
        <authorList>
            <person name="Cucini C."/>
            <person name="Frati F."/>
        </authorList>
    </citation>
    <scope>NUCLEOTIDE SEQUENCE [LARGE SCALE GENOMIC DNA]</scope>
</reference>
<dbReference type="InterPro" id="IPR034652">
    <property type="entry name" value="SRP68-RBD"/>
</dbReference>
<comment type="similarity">
    <text evidence="3">Belongs to the SRP68 family.</text>
</comment>
<evidence type="ECO:0000256" key="8">
    <source>
        <dbReference type="ARBA" id="ARBA00023274"/>
    </source>
</evidence>
<keyword evidence="8" id="KW-0687">Ribonucleoprotein</keyword>
<dbReference type="EMBL" id="CAXLJM020000007">
    <property type="protein sequence ID" value="CAL8074690.1"/>
    <property type="molecule type" value="Genomic_DNA"/>
</dbReference>
<evidence type="ECO:0000256" key="1">
    <source>
        <dbReference type="ARBA" id="ARBA00004496"/>
    </source>
</evidence>
<keyword evidence="6" id="KW-0733">Signal recognition particle</keyword>
<evidence type="ECO:0000256" key="9">
    <source>
        <dbReference type="ARBA" id="ARBA00029498"/>
    </source>
</evidence>
<evidence type="ECO:0000313" key="10">
    <source>
        <dbReference type="EMBL" id="CAL8074690.1"/>
    </source>
</evidence>
<keyword evidence="7" id="KW-0539">Nucleus</keyword>
<evidence type="ECO:0000256" key="4">
    <source>
        <dbReference type="ARBA" id="ARBA00022490"/>
    </source>
</evidence>
<comment type="caution">
    <text evidence="10">The sequence shown here is derived from an EMBL/GenBank/DDBJ whole genome shotgun (WGS) entry which is preliminary data.</text>
</comment>
<keyword evidence="5" id="KW-0694">RNA-binding</keyword>
<protein>
    <recommendedName>
        <fullName evidence="9">Signal recognition particle subunit SRP68</fullName>
    </recommendedName>
</protein>
<evidence type="ECO:0000256" key="2">
    <source>
        <dbReference type="ARBA" id="ARBA00004604"/>
    </source>
</evidence>
<keyword evidence="4" id="KW-0963">Cytoplasm</keyword>
<organism evidence="10 11">
    <name type="scientific">Orchesella dallaii</name>
    <dbReference type="NCBI Taxonomy" id="48710"/>
    <lineage>
        <taxon>Eukaryota</taxon>
        <taxon>Metazoa</taxon>
        <taxon>Ecdysozoa</taxon>
        <taxon>Arthropoda</taxon>
        <taxon>Hexapoda</taxon>
        <taxon>Collembola</taxon>
        <taxon>Entomobryomorpha</taxon>
        <taxon>Entomobryoidea</taxon>
        <taxon>Orchesellidae</taxon>
        <taxon>Orchesellinae</taxon>
        <taxon>Orchesella</taxon>
    </lineage>
</organism>
<dbReference type="CDD" id="cd15481">
    <property type="entry name" value="SRP68-RBD"/>
    <property type="match status" value="1"/>
</dbReference>
<dbReference type="InterPro" id="IPR026258">
    <property type="entry name" value="SRP68"/>
</dbReference>
<proteinExistence type="inferred from homology"/>
<dbReference type="Gene3D" id="1.10.3450.40">
    <property type="entry name" value="Signal recognition particle, SRP68 subunit, RNA-binding domain"/>
    <property type="match status" value="1"/>
</dbReference>
<evidence type="ECO:0000256" key="7">
    <source>
        <dbReference type="ARBA" id="ARBA00023242"/>
    </source>
</evidence>
<dbReference type="Proteomes" id="UP001642540">
    <property type="component" value="Unassembled WGS sequence"/>
</dbReference>
<dbReference type="Pfam" id="PF16969">
    <property type="entry name" value="SRP68"/>
    <property type="match status" value="1"/>
</dbReference>
<comment type="subcellular location">
    <subcellularLocation>
        <location evidence="1">Cytoplasm</location>
    </subcellularLocation>
    <subcellularLocation>
        <location evidence="2">Nucleus</location>
        <location evidence="2">Nucleolus</location>
    </subcellularLocation>
</comment>
<dbReference type="PANTHER" id="PTHR12860">
    <property type="entry name" value="SIGNAL RECOGNITION PARTICLE 68 KDA PROTEIN"/>
    <property type="match status" value="1"/>
</dbReference>
<evidence type="ECO:0000256" key="3">
    <source>
        <dbReference type="ARBA" id="ARBA00009352"/>
    </source>
</evidence>
<dbReference type="PANTHER" id="PTHR12860:SF0">
    <property type="entry name" value="SIGNAL RECOGNITION PARTICLE SUBUNIT SRP68"/>
    <property type="match status" value="1"/>
</dbReference>
<evidence type="ECO:0000256" key="5">
    <source>
        <dbReference type="ARBA" id="ARBA00022884"/>
    </source>
</evidence>
<gene>
    <name evidence="10" type="ORF">ODALV1_LOCUS2963</name>
</gene>
<evidence type="ECO:0000256" key="6">
    <source>
        <dbReference type="ARBA" id="ARBA00023135"/>
    </source>
</evidence>
<keyword evidence="11" id="KW-1185">Reference proteome</keyword>
<evidence type="ECO:0000313" key="11">
    <source>
        <dbReference type="Proteomes" id="UP001642540"/>
    </source>
</evidence>